<name>D8Q775_SCHCM</name>
<reference evidence="5 6" key="1">
    <citation type="journal article" date="2010" name="Nat. Biotechnol.">
        <title>Genome sequence of the model mushroom Schizophyllum commune.</title>
        <authorList>
            <person name="Ohm R.A."/>
            <person name="de Jong J.F."/>
            <person name="Lugones L.G."/>
            <person name="Aerts A."/>
            <person name="Kothe E."/>
            <person name="Stajich J.E."/>
            <person name="de Vries R.P."/>
            <person name="Record E."/>
            <person name="Levasseur A."/>
            <person name="Baker S.E."/>
            <person name="Bartholomew K.A."/>
            <person name="Coutinho P.M."/>
            <person name="Erdmann S."/>
            <person name="Fowler T.J."/>
            <person name="Gathman A.C."/>
            <person name="Lombard V."/>
            <person name="Henrissat B."/>
            <person name="Knabe N."/>
            <person name="Kuees U."/>
            <person name="Lilly W.W."/>
            <person name="Lindquist E."/>
            <person name="Lucas S."/>
            <person name="Magnuson J.K."/>
            <person name="Piumi F."/>
            <person name="Raudaskoski M."/>
            <person name="Salamov A."/>
            <person name="Schmutz J."/>
            <person name="Schwarze F.W.M.R."/>
            <person name="vanKuyk P.A."/>
            <person name="Horton J.S."/>
            <person name="Grigoriev I.V."/>
            <person name="Woesten H.A.B."/>
        </authorList>
    </citation>
    <scope>NUCLEOTIDE SEQUENCE [LARGE SCALE GENOMIC DNA]</scope>
    <source>
        <strain evidence="6">H4-8 / FGSC 9210</strain>
    </source>
</reference>
<dbReference type="EMBL" id="GL377307">
    <property type="protein sequence ID" value="EFI96362.1"/>
    <property type="molecule type" value="Genomic_DNA"/>
</dbReference>
<evidence type="ECO:0000313" key="6">
    <source>
        <dbReference type="Proteomes" id="UP000007431"/>
    </source>
</evidence>
<keyword evidence="1" id="KW-0479">Metal-binding</keyword>
<dbReference type="PROSITE" id="PS50048">
    <property type="entry name" value="ZN2_CY6_FUNGAL_2"/>
    <property type="match status" value="1"/>
</dbReference>
<feature type="compositionally biased region" description="Polar residues" evidence="3">
    <location>
        <begin position="119"/>
        <end position="155"/>
    </location>
</feature>
<feature type="region of interest" description="Disordered" evidence="3">
    <location>
        <begin position="765"/>
        <end position="811"/>
    </location>
</feature>
<feature type="compositionally biased region" description="Basic and acidic residues" evidence="3">
    <location>
        <begin position="665"/>
        <end position="676"/>
    </location>
</feature>
<dbReference type="SMART" id="SM00066">
    <property type="entry name" value="GAL4"/>
    <property type="match status" value="1"/>
</dbReference>
<dbReference type="eggNOG" id="ENOG502QSY2">
    <property type="taxonomic scope" value="Eukaryota"/>
</dbReference>
<organism evidence="6">
    <name type="scientific">Schizophyllum commune (strain H4-8 / FGSC 9210)</name>
    <name type="common">Split gill fungus</name>
    <dbReference type="NCBI Taxonomy" id="578458"/>
    <lineage>
        <taxon>Eukaryota</taxon>
        <taxon>Fungi</taxon>
        <taxon>Dikarya</taxon>
        <taxon>Basidiomycota</taxon>
        <taxon>Agaricomycotina</taxon>
        <taxon>Agaricomycetes</taxon>
        <taxon>Agaricomycetidae</taxon>
        <taxon>Agaricales</taxon>
        <taxon>Schizophyllaceae</taxon>
        <taxon>Schizophyllum</taxon>
    </lineage>
</organism>
<dbReference type="Pfam" id="PF04082">
    <property type="entry name" value="Fungal_trans"/>
    <property type="match status" value="1"/>
</dbReference>
<evidence type="ECO:0000256" key="2">
    <source>
        <dbReference type="ARBA" id="ARBA00023242"/>
    </source>
</evidence>
<dbReference type="InterPro" id="IPR007219">
    <property type="entry name" value="XnlR_reg_dom"/>
</dbReference>
<feature type="region of interest" description="Disordered" evidence="3">
    <location>
        <begin position="118"/>
        <end position="163"/>
    </location>
</feature>
<evidence type="ECO:0000313" key="5">
    <source>
        <dbReference type="EMBL" id="EFI96362.1"/>
    </source>
</evidence>
<dbReference type="HOGENOM" id="CLU_006019_2_2_1"/>
<keyword evidence="2" id="KW-0539">Nucleus</keyword>
<gene>
    <name evidence="5" type="ORF">SCHCODRAFT_269951</name>
</gene>
<evidence type="ECO:0000256" key="1">
    <source>
        <dbReference type="ARBA" id="ARBA00022723"/>
    </source>
</evidence>
<dbReference type="SUPFAM" id="SSF57701">
    <property type="entry name" value="Zn2/Cys6 DNA-binding domain"/>
    <property type="match status" value="1"/>
</dbReference>
<dbReference type="PANTHER" id="PTHR46910:SF38">
    <property type="entry name" value="ZN(2)-C6 FUNGAL-TYPE DOMAIN-CONTAINING PROTEIN"/>
    <property type="match status" value="1"/>
</dbReference>
<feature type="domain" description="Zn(2)-C6 fungal-type" evidence="4">
    <location>
        <begin position="31"/>
        <end position="64"/>
    </location>
</feature>
<dbReference type="PANTHER" id="PTHR46910">
    <property type="entry name" value="TRANSCRIPTION FACTOR PDR1"/>
    <property type="match status" value="1"/>
</dbReference>
<dbReference type="GO" id="GO:0006351">
    <property type="term" value="P:DNA-templated transcription"/>
    <property type="evidence" value="ECO:0007669"/>
    <property type="project" value="InterPro"/>
</dbReference>
<protein>
    <recommendedName>
        <fullName evidence="4">Zn(2)-C6 fungal-type domain-containing protein</fullName>
    </recommendedName>
</protein>
<dbReference type="GO" id="GO:0008270">
    <property type="term" value="F:zinc ion binding"/>
    <property type="evidence" value="ECO:0007669"/>
    <property type="project" value="InterPro"/>
</dbReference>
<dbReference type="Proteomes" id="UP000007431">
    <property type="component" value="Unassembled WGS sequence"/>
</dbReference>
<keyword evidence="6" id="KW-1185">Reference proteome</keyword>
<dbReference type="Pfam" id="PF00172">
    <property type="entry name" value="Zn_clus"/>
    <property type="match status" value="1"/>
</dbReference>
<feature type="non-terminal residue" evidence="5">
    <location>
        <position position="811"/>
    </location>
</feature>
<dbReference type="AlphaFoldDB" id="D8Q775"/>
<evidence type="ECO:0000256" key="3">
    <source>
        <dbReference type="SAM" id="MobiDB-lite"/>
    </source>
</evidence>
<dbReference type="InterPro" id="IPR050987">
    <property type="entry name" value="AtrR-like"/>
</dbReference>
<dbReference type="GO" id="GO:0000981">
    <property type="term" value="F:DNA-binding transcription factor activity, RNA polymerase II-specific"/>
    <property type="evidence" value="ECO:0007669"/>
    <property type="project" value="InterPro"/>
</dbReference>
<dbReference type="CDD" id="cd12148">
    <property type="entry name" value="fungal_TF_MHR"/>
    <property type="match status" value="1"/>
</dbReference>
<feature type="compositionally biased region" description="Polar residues" evidence="3">
    <location>
        <begin position="793"/>
        <end position="811"/>
    </location>
</feature>
<evidence type="ECO:0000259" key="4">
    <source>
        <dbReference type="PROSITE" id="PS50048"/>
    </source>
</evidence>
<dbReference type="SMART" id="SM00906">
    <property type="entry name" value="Fungal_trans"/>
    <property type="match status" value="1"/>
</dbReference>
<sequence length="811" mass="91154">MASPSRPETNEPQGDGHYAKYRKRRAYNQRACDKCRRKKIRCDGIQQGSTQCSNCAASKSECTYDEPHKKRDISPSSVDNLEKRLERAMVLLKKFYSENEITKALEDDEAMMRLRFASEPSSLTQSSPGHSSPAFSGSPSGHLSTEPGCQSQANGSDDEDSPHDISEYLKRMHVGDNVVRFWGKSSGVMLVKSAVSFKSSISETGEEHWASSILAMRRPQFWHQLPWEDAPDPAAQHRKYTFPPDDLLMTLVNLYFREINIFCPLLHRPTFVTDIVARRHHTDRDFAPVILLVCANGARFSDDPRVLVEGTTSRHSAGWQWFRQVQHLKPSLFRPPSLYDVQYCVLSVHFLQATSAPQACWGVIGAGIRMAQDAGAHRRRSARTASKAEDELWKRAFWILVYVDWMSAHSLGRPCATQEMDFDLEYPIECDDEYWDHPDPAKAWKQPPGKPSMMSYFLAKLRLAVIIPKCLRTIYSLKNSLTCEQNHEIVAELDSSFNEWANTIPEHLRWNTEIKDDLFLRQSVDLYTLYYTLQILVHKPFIPRPRRPASLAYPSLTICTNAARSCIHINDVYMRRMGKPLHVTFVPQVQSGIVLILSIWNSRLNGQAVEPSKETLYVQKAMAYLKALEDRWHLPGRLWDVLYGLTVIGNVHNPTASAEGTQTKRRPDSDATEGHRRSTSFSSQYTGTFAQPSSSATSAFTSFPLPMHGWYPQDNMQTDDTGDTGSASQNDLGAVDDMMAAMIDPSGFDFNAAFSYSPLDPSAMTQTPLTGPALPNRQQTHWPADSGAGVGISPSTADASTTGNWNPGTQE</sequence>
<dbReference type="OMA" id="CTFVDAA"/>
<dbReference type="CDD" id="cd00067">
    <property type="entry name" value="GAL4"/>
    <property type="match status" value="1"/>
</dbReference>
<dbReference type="InterPro" id="IPR036864">
    <property type="entry name" value="Zn2-C6_fun-type_DNA-bd_sf"/>
</dbReference>
<accession>D8Q775</accession>
<feature type="compositionally biased region" description="Polar residues" evidence="3">
    <location>
        <begin position="1"/>
        <end position="12"/>
    </location>
</feature>
<feature type="region of interest" description="Disordered" evidence="3">
    <location>
        <begin position="654"/>
        <end position="693"/>
    </location>
</feature>
<dbReference type="PROSITE" id="PS00463">
    <property type="entry name" value="ZN2_CY6_FUNGAL_1"/>
    <property type="match status" value="1"/>
</dbReference>
<feature type="region of interest" description="Disordered" evidence="3">
    <location>
        <begin position="1"/>
        <end position="22"/>
    </location>
</feature>
<dbReference type="InParanoid" id="D8Q775"/>
<dbReference type="GO" id="GO:0003677">
    <property type="term" value="F:DNA binding"/>
    <property type="evidence" value="ECO:0007669"/>
    <property type="project" value="InterPro"/>
</dbReference>
<dbReference type="VEuPathDB" id="FungiDB:SCHCODRAFT_02629597"/>
<dbReference type="Gene3D" id="4.10.240.10">
    <property type="entry name" value="Zn(2)-C6 fungal-type DNA-binding domain"/>
    <property type="match status" value="1"/>
</dbReference>
<dbReference type="InterPro" id="IPR001138">
    <property type="entry name" value="Zn2Cys6_DnaBD"/>
</dbReference>
<proteinExistence type="predicted"/>